<protein>
    <submittedName>
        <fullName evidence="2">Uncharacterized protein</fullName>
    </submittedName>
</protein>
<dbReference type="Proteomes" id="UP001164743">
    <property type="component" value="Chromosome 9A"/>
</dbReference>
<name>A0ABY7CSG7_9BASI</name>
<evidence type="ECO:0000313" key="2">
    <source>
        <dbReference type="EMBL" id="WAQ88208.1"/>
    </source>
</evidence>
<reference evidence="2" key="1">
    <citation type="submission" date="2022-10" db="EMBL/GenBank/DDBJ databases">
        <title>Puccinia triticina Genome sequencing and assembly.</title>
        <authorList>
            <person name="Li C."/>
        </authorList>
    </citation>
    <scope>NUCLEOTIDE SEQUENCE</scope>
    <source>
        <strain evidence="2">Pt15</strain>
    </source>
</reference>
<keyword evidence="3" id="KW-1185">Reference proteome</keyword>
<feature type="compositionally biased region" description="Basic and acidic residues" evidence="1">
    <location>
        <begin position="1"/>
        <end position="18"/>
    </location>
</feature>
<evidence type="ECO:0000256" key="1">
    <source>
        <dbReference type="SAM" id="MobiDB-lite"/>
    </source>
</evidence>
<dbReference type="EMBL" id="CP110429">
    <property type="protein sequence ID" value="WAQ88208.1"/>
    <property type="molecule type" value="Genomic_DNA"/>
</dbReference>
<feature type="region of interest" description="Disordered" evidence="1">
    <location>
        <begin position="1"/>
        <end position="66"/>
    </location>
</feature>
<feature type="compositionally biased region" description="Polar residues" evidence="1">
    <location>
        <begin position="19"/>
        <end position="28"/>
    </location>
</feature>
<proteinExistence type="predicted"/>
<accession>A0ABY7CSG7</accession>
<dbReference type="GeneID" id="77813427"/>
<evidence type="ECO:0000313" key="3">
    <source>
        <dbReference type="Proteomes" id="UP001164743"/>
    </source>
</evidence>
<gene>
    <name evidence="2" type="ORF">PtA15_9A335</name>
</gene>
<organism evidence="2 3">
    <name type="scientific">Puccinia triticina</name>
    <dbReference type="NCBI Taxonomy" id="208348"/>
    <lineage>
        <taxon>Eukaryota</taxon>
        <taxon>Fungi</taxon>
        <taxon>Dikarya</taxon>
        <taxon>Basidiomycota</taxon>
        <taxon>Pucciniomycotina</taxon>
        <taxon>Pucciniomycetes</taxon>
        <taxon>Pucciniales</taxon>
        <taxon>Pucciniaceae</taxon>
        <taxon>Puccinia</taxon>
    </lineage>
</organism>
<dbReference type="RefSeq" id="XP_053023763.1">
    <property type="nucleotide sequence ID" value="XM_053172532.1"/>
</dbReference>
<sequence>MQPLEGHHSSSKDPKEKTISTIPTVSVQPPTPIQEASPAINRFSPWEDEPLEPNSHKESSTAASMS</sequence>